<reference evidence="1 2" key="1">
    <citation type="submission" date="2017-12" db="EMBL/GenBank/DDBJ databases">
        <title>Comparative genomics of Botrytis spp.</title>
        <authorList>
            <person name="Valero-Jimenez C.A."/>
            <person name="Tapia P."/>
            <person name="Veloso J."/>
            <person name="Silva-Moreno E."/>
            <person name="Staats M."/>
            <person name="Valdes J.H."/>
            <person name="Van Kan J.A.L."/>
        </authorList>
    </citation>
    <scope>NUCLEOTIDE SEQUENCE [LARGE SCALE GENOMIC DNA]</scope>
    <source>
        <strain evidence="1 2">Be9601</strain>
    </source>
</reference>
<dbReference type="Proteomes" id="UP000297229">
    <property type="component" value="Unassembled WGS sequence"/>
</dbReference>
<dbReference type="AlphaFoldDB" id="A0A4Z1JMY9"/>
<proteinExistence type="predicted"/>
<evidence type="ECO:0000313" key="1">
    <source>
        <dbReference type="EMBL" id="TGO74928.1"/>
    </source>
</evidence>
<sequence length="89" mass="9971">MGTNTDSQWTVTAVITTAFAARLEMTMADYDIQIHKYDDRKQALRITEVRVEFGVETKADTISNIDVKGVELGAGYRYMDKAGKYGELS</sequence>
<gene>
    <name evidence="1" type="ORF">BELL_0247g00130</name>
</gene>
<protein>
    <submittedName>
        <fullName evidence="1">Uncharacterized protein</fullName>
    </submittedName>
</protein>
<organism evidence="1 2">
    <name type="scientific">Botrytis elliptica</name>
    <dbReference type="NCBI Taxonomy" id="278938"/>
    <lineage>
        <taxon>Eukaryota</taxon>
        <taxon>Fungi</taxon>
        <taxon>Dikarya</taxon>
        <taxon>Ascomycota</taxon>
        <taxon>Pezizomycotina</taxon>
        <taxon>Leotiomycetes</taxon>
        <taxon>Helotiales</taxon>
        <taxon>Sclerotiniaceae</taxon>
        <taxon>Botrytis</taxon>
    </lineage>
</organism>
<name>A0A4Z1JMY9_9HELO</name>
<dbReference type="EMBL" id="PQXM01000246">
    <property type="protein sequence ID" value="TGO74928.1"/>
    <property type="molecule type" value="Genomic_DNA"/>
</dbReference>
<keyword evidence="2" id="KW-1185">Reference proteome</keyword>
<accession>A0A4Z1JMY9</accession>
<evidence type="ECO:0000313" key="2">
    <source>
        <dbReference type="Proteomes" id="UP000297229"/>
    </source>
</evidence>
<comment type="caution">
    <text evidence="1">The sequence shown here is derived from an EMBL/GenBank/DDBJ whole genome shotgun (WGS) entry which is preliminary data.</text>
</comment>